<keyword evidence="5 6" id="KW-0472">Membrane</keyword>
<reference evidence="7" key="2">
    <citation type="submission" date="2025-09" db="UniProtKB">
        <authorList>
            <consortium name="Ensembl"/>
        </authorList>
    </citation>
    <scope>IDENTIFICATION</scope>
</reference>
<evidence type="ECO:0008006" key="9">
    <source>
        <dbReference type="Google" id="ProtNLM"/>
    </source>
</evidence>
<dbReference type="GeneTree" id="ENSGT00910000146826"/>
<keyword evidence="8" id="KW-1185">Reference proteome</keyword>
<dbReference type="PANTHER" id="PTHR16932:SF35">
    <property type="entry name" value="INTERFERON ALPHA-INDUCIBLE PROTEIN 27-LIKE PROTEIN 2"/>
    <property type="match status" value="1"/>
</dbReference>
<keyword evidence="3 6" id="KW-0812">Transmembrane</keyword>
<dbReference type="Ensembl" id="ENSSBOT00000056866.1">
    <property type="protein sequence ID" value="ENSSBOP00000039902.1"/>
    <property type="gene ID" value="ENSSBOG00000035961.1"/>
</dbReference>
<name>A0A2K6V6X4_SAIBB</name>
<evidence type="ECO:0000256" key="2">
    <source>
        <dbReference type="ARBA" id="ARBA00007262"/>
    </source>
</evidence>
<comment type="subcellular location">
    <subcellularLocation>
        <location evidence="1">Membrane</location>
        <topology evidence="1">Multi-pass membrane protein</topology>
    </subcellularLocation>
</comment>
<accession>A0A2K6V6X4</accession>
<dbReference type="GO" id="GO:0031966">
    <property type="term" value="C:mitochondrial membrane"/>
    <property type="evidence" value="ECO:0007669"/>
    <property type="project" value="TreeGrafter"/>
</dbReference>
<dbReference type="InterPro" id="IPR038213">
    <property type="entry name" value="IFI6/IFI27-like_sf"/>
</dbReference>
<dbReference type="PANTHER" id="PTHR16932">
    <property type="entry name" value="INTERFERON ALPHA-INDUCIBLE PROTEIN 27"/>
    <property type="match status" value="1"/>
</dbReference>
<sequence length="78" mass="7312">MAVGAVPMVLSAMGFTGAGIAASSIAANMMSAAAMANGGGISAGSLVAILQSVGAAGLSTLSNVFLVIGGSVMGKHEE</sequence>
<organism evidence="7 8">
    <name type="scientific">Saimiri boliviensis boliviensis</name>
    <name type="common">Bolivian squirrel monkey</name>
    <dbReference type="NCBI Taxonomy" id="39432"/>
    <lineage>
        <taxon>Eukaryota</taxon>
        <taxon>Metazoa</taxon>
        <taxon>Chordata</taxon>
        <taxon>Craniata</taxon>
        <taxon>Vertebrata</taxon>
        <taxon>Euteleostomi</taxon>
        <taxon>Mammalia</taxon>
        <taxon>Eutheria</taxon>
        <taxon>Euarchontoglires</taxon>
        <taxon>Primates</taxon>
        <taxon>Haplorrhini</taxon>
        <taxon>Platyrrhini</taxon>
        <taxon>Cebidae</taxon>
        <taxon>Saimiriinae</taxon>
        <taxon>Saimiri</taxon>
    </lineage>
</organism>
<protein>
    <recommendedName>
        <fullName evidence="9">Interferon alpha inducible protein 27</fullName>
    </recommendedName>
</protein>
<dbReference type="AlphaFoldDB" id="A0A2K6V6X4"/>
<dbReference type="OMA" id="YSASETC"/>
<evidence type="ECO:0000256" key="1">
    <source>
        <dbReference type="ARBA" id="ARBA00004141"/>
    </source>
</evidence>
<feature type="transmembrane region" description="Helical" evidence="6">
    <location>
        <begin position="48"/>
        <end position="68"/>
    </location>
</feature>
<keyword evidence="4 6" id="KW-1133">Transmembrane helix</keyword>
<dbReference type="Pfam" id="PF06140">
    <property type="entry name" value="Ifi-6-16"/>
    <property type="match status" value="1"/>
</dbReference>
<dbReference type="GO" id="GO:0097193">
    <property type="term" value="P:intrinsic apoptotic signaling pathway"/>
    <property type="evidence" value="ECO:0007669"/>
    <property type="project" value="TreeGrafter"/>
</dbReference>
<comment type="similarity">
    <text evidence="2">Belongs to the IFI6/IFI27 family.</text>
</comment>
<dbReference type="GO" id="GO:0001836">
    <property type="term" value="P:release of cytochrome c from mitochondria"/>
    <property type="evidence" value="ECO:0007669"/>
    <property type="project" value="TreeGrafter"/>
</dbReference>
<evidence type="ECO:0000256" key="6">
    <source>
        <dbReference type="SAM" id="Phobius"/>
    </source>
</evidence>
<proteinExistence type="inferred from homology"/>
<evidence type="ECO:0000256" key="5">
    <source>
        <dbReference type="ARBA" id="ARBA00023136"/>
    </source>
</evidence>
<evidence type="ECO:0000313" key="8">
    <source>
        <dbReference type="Proteomes" id="UP000233220"/>
    </source>
</evidence>
<evidence type="ECO:0000313" key="7">
    <source>
        <dbReference type="Ensembl" id="ENSSBOP00000039902.1"/>
    </source>
</evidence>
<dbReference type="Gene3D" id="6.10.110.10">
    <property type="match status" value="1"/>
</dbReference>
<reference evidence="7" key="1">
    <citation type="submission" date="2025-08" db="UniProtKB">
        <authorList>
            <consortium name="Ensembl"/>
        </authorList>
    </citation>
    <scope>IDENTIFICATION</scope>
</reference>
<evidence type="ECO:0000256" key="3">
    <source>
        <dbReference type="ARBA" id="ARBA00022692"/>
    </source>
</evidence>
<dbReference type="Proteomes" id="UP000233220">
    <property type="component" value="Unplaced"/>
</dbReference>
<evidence type="ECO:0000256" key="4">
    <source>
        <dbReference type="ARBA" id="ARBA00022989"/>
    </source>
</evidence>
<dbReference type="InterPro" id="IPR009311">
    <property type="entry name" value="IFI6/IFI27-like"/>
</dbReference>